<keyword evidence="3" id="KW-1185">Reference proteome</keyword>
<gene>
    <name evidence="2" type="ORF">PCOR1329_LOCUS74551</name>
</gene>
<keyword evidence="1" id="KW-0472">Membrane</keyword>
<evidence type="ECO:0000313" key="2">
    <source>
        <dbReference type="EMBL" id="CAK0895953.1"/>
    </source>
</evidence>
<reference evidence="2" key="1">
    <citation type="submission" date="2023-10" db="EMBL/GenBank/DDBJ databases">
        <authorList>
            <person name="Chen Y."/>
            <person name="Shah S."/>
            <person name="Dougan E. K."/>
            <person name="Thang M."/>
            <person name="Chan C."/>
        </authorList>
    </citation>
    <scope>NUCLEOTIDE SEQUENCE [LARGE SCALE GENOMIC DNA]</scope>
</reference>
<proteinExistence type="predicted"/>
<feature type="transmembrane region" description="Helical" evidence="1">
    <location>
        <begin position="79"/>
        <end position="102"/>
    </location>
</feature>
<dbReference type="EMBL" id="CAUYUJ010020115">
    <property type="protein sequence ID" value="CAK0895953.1"/>
    <property type="molecule type" value="Genomic_DNA"/>
</dbReference>
<organism evidence="2 3">
    <name type="scientific">Prorocentrum cordatum</name>
    <dbReference type="NCBI Taxonomy" id="2364126"/>
    <lineage>
        <taxon>Eukaryota</taxon>
        <taxon>Sar</taxon>
        <taxon>Alveolata</taxon>
        <taxon>Dinophyceae</taxon>
        <taxon>Prorocentrales</taxon>
        <taxon>Prorocentraceae</taxon>
        <taxon>Prorocentrum</taxon>
    </lineage>
</organism>
<comment type="caution">
    <text evidence="2">The sequence shown here is derived from an EMBL/GenBank/DDBJ whole genome shotgun (WGS) entry which is preliminary data.</text>
</comment>
<accession>A0ABN9XCY4</accession>
<protein>
    <recommendedName>
        <fullName evidence="4">Copper transporter</fullName>
    </recommendedName>
</protein>
<keyword evidence="1" id="KW-0812">Transmembrane</keyword>
<sequence>MYSGSLYGTMSLVLMYGTIERLVFPRGPGTVITPDGDVHEESMTPDPDISALIILSVQGERSPGVRGYGFRSLPTDIEVWAAIAEVTVVLGLAAWAGWLRALSSSPTPRRLQPPWLRPQRPRLRRLLPTPAALGGAGVGMPGLVVALAGAAAPAAAASGALELPAPPAAAGPGLRWVRPLVVGAARPVWRQPPRWPSRRVAIADRWRDFRERTMLHSCASWQ</sequence>
<evidence type="ECO:0008006" key="4">
    <source>
        <dbReference type="Google" id="ProtNLM"/>
    </source>
</evidence>
<evidence type="ECO:0000313" key="3">
    <source>
        <dbReference type="Proteomes" id="UP001189429"/>
    </source>
</evidence>
<name>A0ABN9XCY4_9DINO</name>
<evidence type="ECO:0000256" key="1">
    <source>
        <dbReference type="SAM" id="Phobius"/>
    </source>
</evidence>
<dbReference type="Proteomes" id="UP001189429">
    <property type="component" value="Unassembled WGS sequence"/>
</dbReference>
<keyword evidence="1" id="KW-1133">Transmembrane helix</keyword>
<feature type="non-terminal residue" evidence="2">
    <location>
        <position position="222"/>
    </location>
</feature>